<accession>A0A9N9GAC5</accession>
<evidence type="ECO:0000313" key="1">
    <source>
        <dbReference type="EMBL" id="CAG8588164.1"/>
    </source>
</evidence>
<protein>
    <submittedName>
        <fullName evidence="1">8792_t:CDS:1</fullName>
    </submittedName>
</protein>
<dbReference type="Proteomes" id="UP000789706">
    <property type="component" value="Unassembled WGS sequence"/>
</dbReference>
<proteinExistence type="predicted"/>
<gene>
    <name evidence="1" type="ORF">DEBURN_LOCUS8913</name>
</gene>
<reference evidence="1" key="1">
    <citation type="submission" date="2021-06" db="EMBL/GenBank/DDBJ databases">
        <authorList>
            <person name="Kallberg Y."/>
            <person name="Tangrot J."/>
            <person name="Rosling A."/>
        </authorList>
    </citation>
    <scope>NUCLEOTIDE SEQUENCE</scope>
    <source>
        <strain evidence="1">AZ414A</strain>
    </source>
</reference>
<sequence length="271" mass="32078">MDTPVEADKKVLCTQYALTRILDNEGEITKRVREELRLPEEKGTEGVVIHMGQRKTKKGKVTIEKKLVENIGFYGRQQQYRYTWKTLQLGDEIDEHENLRKSKYSEILKKLIKEIKLPIILGTPKELLQEDFEILKGQNELNVLKSLKRLISDEEEENLRIRQRKTKNMMKRTDNEPWHRLAAQWIRETYGEPKPPENLIIWFGPKGVSKVEEKRKEEFIDQSEWEILYGKIEAGKDRKSETAKEQVLEYLMLQINVIKITCYNFFTALLL</sequence>
<name>A0A9N9GAC5_9GLOM</name>
<organism evidence="1 2">
    <name type="scientific">Diversispora eburnea</name>
    <dbReference type="NCBI Taxonomy" id="1213867"/>
    <lineage>
        <taxon>Eukaryota</taxon>
        <taxon>Fungi</taxon>
        <taxon>Fungi incertae sedis</taxon>
        <taxon>Mucoromycota</taxon>
        <taxon>Glomeromycotina</taxon>
        <taxon>Glomeromycetes</taxon>
        <taxon>Diversisporales</taxon>
        <taxon>Diversisporaceae</taxon>
        <taxon>Diversispora</taxon>
    </lineage>
</organism>
<keyword evidence="2" id="KW-1185">Reference proteome</keyword>
<dbReference type="EMBL" id="CAJVPK010001478">
    <property type="protein sequence ID" value="CAG8588164.1"/>
    <property type="molecule type" value="Genomic_DNA"/>
</dbReference>
<evidence type="ECO:0000313" key="2">
    <source>
        <dbReference type="Proteomes" id="UP000789706"/>
    </source>
</evidence>
<dbReference type="AlphaFoldDB" id="A0A9N9GAC5"/>
<comment type="caution">
    <text evidence="1">The sequence shown here is derived from an EMBL/GenBank/DDBJ whole genome shotgun (WGS) entry which is preliminary data.</text>
</comment>